<comment type="similarity">
    <text evidence="1">Belongs to the iron/manganese superoxide dismutase family.</text>
</comment>
<keyword evidence="3" id="KW-0479">Metal-binding</keyword>
<protein>
    <recommendedName>
        <fullName evidence="2">superoxide dismutase</fullName>
        <ecNumber evidence="2">1.15.1.1</ecNumber>
    </recommendedName>
</protein>
<dbReference type="Pfam" id="PF02777">
    <property type="entry name" value="Sod_Fe_C"/>
    <property type="match status" value="1"/>
</dbReference>
<evidence type="ECO:0000256" key="3">
    <source>
        <dbReference type="ARBA" id="ARBA00022723"/>
    </source>
</evidence>
<dbReference type="PIRSF" id="PIRSF000349">
    <property type="entry name" value="SODismutase"/>
    <property type="match status" value="1"/>
</dbReference>
<dbReference type="PRINTS" id="PR01703">
    <property type="entry name" value="MNSODISMTASE"/>
</dbReference>
<organism evidence="6 7">
    <name type="scientific">Coccomyxa subellipsoidea</name>
    <dbReference type="NCBI Taxonomy" id="248742"/>
    <lineage>
        <taxon>Eukaryota</taxon>
        <taxon>Viridiplantae</taxon>
        <taxon>Chlorophyta</taxon>
        <taxon>core chlorophytes</taxon>
        <taxon>Trebouxiophyceae</taxon>
        <taxon>Trebouxiophyceae incertae sedis</taxon>
        <taxon>Coccomyxaceae</taxon>
        <taxon>Coccomyxa</taxon>
    </lineage>
</organism>
<evidence type="ECO:0000313" key="7">
    <source>
        <dbReference type="Proteomes" id="UP001491310"/>
    </source>
</evidence>
<sequence>MHFSATSLAVRLCLQRKVAHGRNNAGGAWNHAFFFQIMTAANTTDSALPAVGSSLRTAIETTFGNFSNFATLFQTAGNNQFGSGWAWLVVKADGSLAITSTPNQDNPLQKQASVQGIPILGLDVWEHSYYLQYYNVRTSYTVRWFNIINWTKVAAIYEDAKLGKIVQG</sequence>
<evidence type="ECO:0000256" key="4">
    <source>
        <dbReference type="ARBA" id="ARBA00023002"/>
    </source>
</evidence>
<comment type="caution">
    <text evidence="6">The sequence shown here is derived from an EMBL/GenBank/DDBJ whole genome shotgun (WGS) entry which is preliminary data.</text>
</comment>
<dbReference type="Gene3D" id="3.55.40.20">
    <property type="entry name" value="Iron/manganese superoxide dismutase, C-terminal domain"/>
    <property type="match status" value="1"/>
</dbReference>
<dbReference type="Proteomes" id="UP001491310">
    <property type="component" value="Unassembled WGS sequence"/>
</dbReference>
<dbReference type="InterPro" id="IPR019833">
    <property type="entry name" value="Mn/Fe_SOD_BS"/>
</dbReference>
<evidence type="ECO:0000313" key="6">
    <source>
        <dbReference type="EMBL" id="KAK9908715.1"/>
    </source>
</evidence>
<proteinExistence type="inferred from homology"/>
<dbReference type="InterPro" id="IPR036314">
    <property type="entry name" value="SOD_C_sf"/>
</dbReference>
<keyword evidence="7" id="KW-1185">Reference proteome</keyword>
<dbReference type="PROSITE" id="PS00088">
    <property type="entry name" value="SOD_MN"/>
    <property type="match status" value="1"/>
</dbReference>
<dbReference type="EC" id="1.15.1.1" evidence="2"/>
<evidence type="ECO:0000256" key="2">
    <source>
        <dbReference type="ARBA" id="ARBA00012682"/>
    </source>
</evidence>
<keyword evidence="4" id="KW-0560">Oxidoreductase</keyword>
<reference evidence="6 7" key="1">
    <citation type="journal article" date="2024" name="Nat. Commun.">
        <title>Phylogenomics reveals the evolutionary origins of lichenization in chlorophyte algae.</title>
        <authorList>
            <person name="Puginier C."/>
            <person name="Libourel C."/>
            <person name="Otte J."/>
            <person name="Skaloud P."/>
            <person name="Haon M."/>
            <person name="Grisel S."/>
            <person name="Petersen M."/>
            <person name="Berrin J.G."/>
            <person name="Delaux P.M."/>
            <person name="Dal Grande F."/>
            <person name="Keller J."/>
        </authorList>
    </citation>
    <scope>NUCLEOTIDE SEQUENCE [LARGE SCALE GENOMIC DNA]</scope>
    <source>
        <strain evidence="6 7">SAG 216-7</strain>
    </source>
</reference>
<name>A0ABR2YQ26_9CHLO</name>
<evidence type="ECO:0000256" key="1">
    <source>
        <dbReference type="ARBA" id="ARBA00008714"/>
    </source>
</evidence>
<dbReference type="Gene3D" id="1.10.287.990">
    <property type="entry name" value="Fe,Mn superoxide dismutase (SOD) domain"/>
    <property type="match status" value="1"/>
</dbReference>
<dbReference type="PANTHER" id="PTHR43595">
    <property type="entry name" value="37S RIBOSOMAL PROTEIN S26, MITOCHONDRIAL"/>
    <property type="match status" value="1"/>
</dbReference>
<evidence type="ECO:0000259" key="5">
    <source>
        <dbReference type="Pfam" id="PF02777"/>
    </source>
</evidence>
<dbReference type="SUPFAM" id="SSF46609">
    <property type="entry name" value="Fe,Mn superoxide dismutase (SOD), N-terminal domain"/>
    <property type="match status" value="1"/>
</dbReference>
<dbReference type="EMBL" id="JALJOT010000007">
    <property type="protein sequence ID" value="KAK9908715.1"/>
    <property type="molecule type" value="Genomic_DNA"/>
</dbReference>
<feature type="domain" description="Manganese/iron superoxide dismutase C-terminal" evidence="5">
    <location>
        <begin position="54"/>
        <end position="154"/>
    </location>
</feature>
<accession>A0ABR2YQ26</accession>
<gene>
    <name evidence="6" type="ORF">WJX75_001868</name>
</gene>
<dbReference type="PANTHER" id="PTHR43595:SF2">
    <property type="entry name" value="SMALL RIBOSOMAL SUBUNIT PROTEIN MS42"/>
    <property type="match status" value="1"/>
</dbReference>
<dbReference type="InterPro" id="IPR019832">
    <property type="entry name" value="Mn/Fe_SOD_C"/>
</dbReference>
<dbReference type="InterPro" id="IPR001189">
    <property type="entry name" value="Mn/Fe_SOD"/>
</dbReference>
<dbReference type="SUPFAM" id="SSF54719">
    <property type="entry name" value="Fe,Mn superoxide dismutase (SOD), C-terminal domain"/>
    <property type="match status" value="1"/>
</dbReference>
<dbReference type="InterPro" id="IPR036324">
    <property type="entry name" value="Mn/Fe_SOD_N_sf"/>
</dbReference>